<dbReference type="Pfam" id="PF14200">
    <property type="entry name" value="RicinB_lectin_2"/>
    <property type="match status" value="1"/>
</dbReference>
<dbReference type="GO" id="GO:0004553">
    <property type="term" value="F:hydrolase activity, hydrolyzing O-glycosyl compounds"/>
    <property type="evidence" value="ECO:0007669"/>
    <property type="project" value="InterPro"/>
</dbReference>
<organism evidence="4 5">
    <name type="scientific">Flammeovirga aprica JL-4</name>
    <dbReference type="NCBI Taxonomy" id="694437"/>
    <lineage>
        <taxon>Bacteria</taxon>
        <taxon>Pseudomonadati</taxon>
        <taxon>Bacteroidota</taxon>
        <taxon>Cytophagia</taxon>
        <taxon>Cytophagales</taxon>
        <taxon>Flammeovirgaceae</taxon>
        <taxon>Flammeovirga</taxon>
    </lineage>
</organism>
<dbReference type="EMBL" id="JABANE010000048">
    <property type="protein sequence ID" value="NME69774.1"/>
    <property type="molecule type" value="Genomic_DNA"/>
</dbReference>
<proteinExistence type="inferred from homology"/>
<dbReference type="CDD" id="cd00161">
    <property type="entry name" value="beta-trefoil_Ricin-like"/>
    <property type="match status" value="1"/>
</dbReference>
<keyword evidence="2" id="KW-0732">Signal</keyword>
<dbReference type="InterPro" id="IPR000757">
    <property type="entry name" value="Beta-glucanase-like"/>
</dbReference>
<gene>
    <name evidence="4" type="ORF">HHU12_17495</name>
</gene>
<dbReference type="PROSITE" id="PS51762">
    <property type="entry name" value="GH16_2"/>
    <property type="match status" value="1"/>
</dbReference>
<accession>A0A7X9RW78</accession>
<name>A0A7X9RW78_9BACT</name>
<comment type="similarity">
    <text evidence="1">Belongs to the glycosyl hydrolase 16 family.</text>
</comment>
<dbReference type="Gene3D" id="2.60.120.200">
    <property type="match status" value="1"/>
</dbReference>
<dbReference type="InterPro" id="IPR035992">
    <property type="entry name" value="Ricin_B-like_lectins"/>
</dbReference>
<dbReference type="RefSeq" id="WP_169658031.1">
    <property type="nucleotide sequence ID" value="NZ_JABANE010000048.1"/>
</dbReference>
<dbReference type="NCBIfam" id="TIGR04183">
    <property type="entry name" value="Por_Secre_tail"/>
    <property type="match status" value="1"/>
</dbReference>
<dbReference type="Pfam" id="PF18962">
    <property type="entry name" value="Por_Secre_tail"/>
    <property type="match status" value="1"/>
</dbReference>
<comment type="caution">
    <text evidence="4">The sequence shown here is derived from an EMBL/GenBank/DDBJ whole genome shotgun (WGS) entry which is preliminary data.</text>
</comment>
<dbReference type="InterPro" id="IPR000772">
    <property type="entry name" value="Ricin_B_lectin"/>
</dbReference>
<dbReference type="Gene3D" id="2.80.10.50">
    <property type="match status" value="2"/>
</dbReference>
<reference evidence="4 5" key="1">
    <citation type="submission" date="2020-04" db="EMBL/GenBank/DDBJ databases">
        <title>Flammeovirga sp. SR4, a novel species isolated from seawater.</title>
        <authorList>
            <person name="Wang X."/>
        </authorList>
    </citation>
    <scope>NUCLEOTIDE SEQUENCE [LARGE SCALE GENOMIC DNA]</scope>
    <source>
        <strain evidence="4 5">ATCC 23126</strain>
    </source>
</reference>
<evidence type="ECO:0000259" key="3">
    <source>
        <dbReference type="PROSITE" id="PS51762"/>
    </source>
</evidence>
<evidence type="ECO:0000256" key="2">
    <source>
        <dbReference type="SAM" id="SignalP"/>
    </source>
</evidence>
<evidence type="ECO:0000313" key="4">
    <source>
        <dbReference type="EMBL" id="NME69774.1"/>
    </source>
</evidence>
<feature type="domain" description="GH16" evidence="3">
    <location>
        <begin position="32"/>
        <end position="296"/>
    </location>
</feature>
<keyword evidence="5" id="KW-1185">Reference proteome</keyword>
<dbReference type="Proteomes" id="UP000576082">
    <property type="component" value="Unassembled WGS sequence"/>
</dbReference>
<feature type="chain" id="PRO_5031281490" evidence="2">
    <location>
        <begin position="29"/>
        <end position="631"/>
    </location>
</feature>
<dbReference type="InterPro" id="IPR013320">
    <property type="entry name" value="ConA-like_dom_sf"/>
</dbReference>
<dbReference type="SUPFAM" id="SSF49899">
    <property type="entry name" value="Concanavalin A-like lectins/glucanases"/>
    <property type="match status" value="1"/>
</dbReference>
<feature type="signal peptide" evidence="2">
    <location>
        <begin position="1"/>
        <end position="28"/>
    </location>
</feature>
<sequence length="631" mass="71493">MKTIIMNMKCSFFYSILFLLFISFSSYSQPYFQQGNDPIPAGKTWEKRENLSDDFSSSSLNSSKWKNTDPTRWVGRAPGLFKENTVSINSGNLCITNYKLSSPEIVNGTTFTHACGHVISQNKVTVGDFIECRMKANKTFLSSTFWLINYKNEGAGCDKRVTELDIQECVGYVNSTASWTQGFDQSMHSNTHSRNVSCGEPQGSNGNNTKMSGKVYDDYHVYGAWWKSADEILFYLDGVYQYTVTPAAPFDIDMYIKLVTETYDWNPTPSDGGMNGSWEDRTTKYDWVRTWKLSDSSTETVSLYNPPMTITPKNTYDVEVSYYANTSRDIVVEMWSGNSWLASAKETVVAGSGIKKLTLNLNNLPVEGNDYSWKVSIRPVGTDWTQNIDNETVSNVVVKSGPILPNGTYEIRSIANGYNLGATNWANWDAVDVIPDNYNDQRWTIDHLYDDIYTIKLYATWDGDKYLEVPNAQCNNGALVSTYSQASANHQRWRIEANGNSYNIVPVHCTSQALDVRPDDNKLHIWSKNLDNDNQKWNFILDNSRTANNLSIQSYTASDILVYPNPTKDYLNIDLPDGEYSLGIYNSTGEIELEQNIINPSKVNVSDLQPGIYILKVKSPYMLYKFNFLKQ</sequence>
<protein>
    <submittedName>
        <fullName evidence="4">T9SS type A sorting domain-containing protein</fullName>
    </submittedName>
</protein>
<dbReference type="GO" id="GO:0005975">
    <property type="term" value="P:carbohydrate metabolic process"/>
    <property type="evidence" value="ECO:0007669"/>
    <property type="project" value="InterPro"/>
</dbReference>
<dbReference type="AlphaFoldDB" id="A0A7X9RW78"/>
<dbReference type="InterPro" id="IPR026444">
    <property type="entry name" value="Secre_tail"/>
</dbReference>
<evidence type="ECO:0000313" key="5">
    <source>
        <dbReference type="Proteomes" id="UP000576082"/>
    </source>
</evidence>
<dbReference type="SUPFAM" id="SSF50370">
    <property type="entry name" value="Ricin B-like lectins"/>
    <property type="match status" value="1"/>
</dbReference>
<dbReference type="PROSITE" id="PS50231">
    <property type="entry name" value="RICIN_B_LECTIN"/>
    <property type="match status" value="1"/>
</dbReference>
<evidence type="ECO:0000256" key="1">
    <source>
        <dbReference type="ARBA" id="ARBA00006865"/>
    </source>
</evidence>